<dbReference type="PANTHER" id="PTHR38777">
    <property type="entry name" value="FELS-2 PROPHAGE PROTEIN"/>
    <property type="match status" value="1"/>
</dbReference>
<protein>
    <recommendedName>
        <fullName evidence="5">Zinc finger DksA/TraR C4-type domain-containing protein</fullName>
    </recommendedName>
</protein>
<keyword evidence="7" id="KW-1185">Reference proteome</keyword>
<dbReference type="InterPro" id="IPR012783">
    <property type="entry name" value="Znf_C4_TraR"/>
</dbReference>
<organism evidence="6 7">
    <name type="scientific">Desulfovibrio subterraneus</name>
    <dbReference type="NCBI Taxonomy" id="2718620"/>
    <lineage>
        <taxon>Bacteria</taxon>
        <taxon>Pseudomonadati</taxon>
        <taxon>Thermodesulfobacteriota</taxon>
        <taxon>Desulfovibrionia</taxon>
        <taxon>Desulfovibrionales</taxon>
        <taxon>Desulfovibrionaceae</taxon>
        <taxon>Desulfovibrio</taxon>
    </lineage>
</organism>
<feature type="domain" description="Zinc finger DksA/TraR C4-type" evidence="5">
    <location>
        <begin position="35"/>
        <end position="68"/>
    </location>
</feature>
<dbReference type="InterPro" id="IPR000962">
    <property type="entry name" value="Znf_DskA_TraR"/>
</dbReference>
<feature type="zinc finger region" description="dksA C4-type" evidence="4">
    <location>
        <begin position="39"/>
        <end position="63"/>
    </location>
</feature>
<evidence type="ECO:0000256" key="2">
    <source>
        <dbReference type="ARBA" id="ARBA00022771"/>
    </source>
</evidence>
<sequence length="71" mass="7936">MTDLFDRAQACEALFRQDAIEHARRSNDRKAKVPSRETCIECGAVIPEARRNAVPGVQRCITCQTEMEGGK</sequence>
<dbReference type="Pfam" id="PF01258">
    <property type="entry name" value="zf-dskA_traR"/>
    <property type="match status" value="1"/>
</dbReference>
<name>A0A7J0BKU8_9BACT</name>
<dbReference type="AlphaFoldDB" id="A0A7J0BKU8"/>
<dbReference type="NCBIfam" id="TIGR02419">
    <property type="entry name" value="C4_traR_proteo"/>
    <property type="match status" value="1"/>
</dbReference>
<evidence type="ECO:0000256" key="3">
    <source>
        <dbReference type="ARBA" id="ARBA00022833"/>
    </source>
</evidence>
<evidence type="ECO:0000256" key="4">
    <source>
        <dbReference type="PROSITE-ProRule" id="PRU00510"/>
    </source>
</evidence>
<keyword evidence="2" id="KW-0863">Zinc-finger</keyword>
<comment type="caution">
    <text evidence="6">The sequence shown here is derived from an EMBL/GenBank/DDBJ whole genome shotgun (WGS) entry which is preliminary data.</text>
</comment>
<dbReference type="Proteomes" id="UP000503840">
    <property type="component" value="Unassembled WGS sequence"/>
</dbReference>
<proteinExistence type="predicted"/>
<dbReference type="SUPFAM" id="SSF57716">
    <property type="entry name" value="Glucocorticoid receptor-like (DNA-binding domain)"/>
    <property type="match status" value="1"/>
</dbReference>
<accession>A0A7J0BKU8</accession>
<dbReference type="PROSITE" id="PS51128">
    <property type="entry name" value="ZF_DKSA_2"/>
    <property type="match status" value="1"/>
</dbReference>
<keyword evidence="1" id="KW-0479">Metal-binding</keyword>
<reference evidence="6 7" key="1">
    <citation type="submission" date="2020-05" db="EMBL/GenBank/DDBJ databases">
        <title>Draft genome sequence of Desulfovibrio sp. strain HN2T.</title>
        <authorList>
            <person name="Ueno A."/>
            <person name="Tamazawa S."/>
            <person name="Tamamura S."/>
            <person name="Murakami T."/>
            <person name="Kiyama T."/>
            <person name="Inomata H."/>
            <person name="Amano Y."/>
            <person name="Miyakawa K."/>
            <person name="Tamaki H."/>
            <person name="Naganuma T."/>
            <person name="Kaneko K."/>
        </authorList>
    </citation>
    <scope>NUCLEOTIDE SEQUENCE [LARGE SCALE GENOMIC DNA]</scope>
    <source>
        <strain evidence="6 7">HN2</strain>
    </source>
</reference>
<evidence type="ECO:0000313" key="7">
    <source>
        <dbReference type="Proteomes" id="UP000503840"/>
    </source>
</evidence>
<dbReference type="Gene3D" id="1.20.120.910">
    <property type="entry name" value="DksA, coiled-coil domain"/>
    <property type="match status" value="1"/>
</dbReference>
<keyword evidence="3" id="KW-0862">Zinc</keyword>
<dbReference type="GO" id="GO:1900378">
    <property type="term" value="P:positive regulation of secondary metabolite biosynthetic process"/>
    <property type="evidence" value="ECO:0007669"/>
    <property type="project" value="TreeGrafter"/>
</dbReference>
<gene>
    <name evidence="6" type="ORF">DSM101010T_25730</name>
</gene>
<dbReference type="GO" id="GO:0008270">
    <property type="term" value="F:zinc ion binding"/>
    <property type="evidence" value="ECO:0007669"/>
    <property type="project" value="UniProtKB-KW"/>
</dbReference>
<evidence type="ECO:0000259" key="5">
    <source>
        <dbReference type="Pfam" id="PF01258"/>
    </source>
</evidence>
<dbReference type="EMBL" id="BLVO01000013">
    <property type="protein sequence ID" value="GFM34208.1"/>
    <property type="molecule type" value="Genomic_DNA"/>
</dbReference>
<evidence type="ECO:0000256" key="1">
    <source>
        <dbReference type="ARBA" id="ARBA00022723"/>
    </source>
</evidence>
<dbReference type="RefSeq" id="WP_174405821.1">
    <property type="nucleotide sequence ID" value="NZ_BLVO01000013.1"/>
</dbReference>
<evidence type="ECO:0000313" key="6">
    <source>
        <dbReference type="EMBL" id="GFM34208.1"/>
    </source>
</evidence>
<dbReference type="PANTHER" id="PTHR38777:SF1">
    <property type="entry name" value="DNAK SUPPRESSOR PROTEIN"/>
    <property type="match status" value="1"/>
</dbReference>